<name>A0A3M3XML7_PSEFL</name>
<dbReference type="Gene3D" id="3.40.50.300">
    <property type="entry name" value="P-loop containing nucleotide triphosphate hydrolases"/>
    <property type="match status" value="1"/>
</dbReference>
<proteinExistence type="predicted"/>
<dbReference type="PROSITE" id="PS51755">
    <property type="entry name" value="OMPR_PHOB"/>
    <property type="match status" value="1"/>
</dbReference>
<evidence type="ECO:0000313" key="3">
    <source>
        <dbReference type="Proteomes" id="UP000248640"/>
    </source>
</evidence>
<dbReference type="GO" id="GO:0003677">
    <property type="term" value="F:DNA binding"/>
    <property type="evidence" value="ECO:0007669"/>
    <property type="project" value="UniProtKB-UniRule"/>
</dbReference>
<dbReference type="InterPro" id="IPR027417">
    <property type="entry name" value="P-loop_NTPase"/>
</dbReference>
<dbReference type="Gene3D" id="1.10.10.10">
    <property type="entry name" value="Winged helix-like DNA-binding domain superfamily/Winged helix DNA-binding domain"/>
    <property type="match status" value="1"/>
</dbReference>
<dbReference type="PRINTS" id="PR00364">
    <property type="entry name" value="DISEASERSIST"/>
</dbReference>
<evidence type="ECO:0000313" key="2">
    <source>
        <dbReference type="EMBL" id="SQF92352.1"/>
    </source>
</evidence>
<dbReference type="SMART" id="SM00862">
    <property type="entry name" value="Trans_reg_C"/>
    <property type="match status" value="1"/>
</dbReference>
<dbReference type="InterPro" id="IPR036388">
    <property type="entry name" value="WH-like_DNA-bd_sf"/>
</dbReference>
<dbReference type="Gene3D" id="1.25.40.10">
    <property type="entry name" value="Tetratricopeptide repeat domain"/>
    <property type="match status" value="1"/>
</dbReference>
<dbReference type="Proteomes" id="UP000248640">
    <property type="component" value="Chromosome 1"/>
</dbReference>
<dbReference type="AlphaFoldDB" id="A0A3M3XML7"/>
<dbReference type="CDD" id="cd00383">
    <property type="entry name" value="trans_reg_C"/>
    <property type="match status" value="1"/>
</dbReference>
<dbReference type="GO" id="GO:0016887">
    <property type="term" value="F:ATP hydrolysis activity"/>
    <property type="evidence" value="ECO:0007669"/>
    <property type="project" value="InterPro"/>
</dbReference>
<dbReference type="EMBL" id="LS483372">
    <property type="protein sequence ID" value="SQF92352.1"/>
    <property type="molecule type" value="Genomic_DNA"/>
</dbReference>
<dbReference type="Pfam" id="PF25872">
    <property type="entry name" value="HTH_77"/>
    <property type="match status" value="1"/>
</dbReference>
<dbReference type="GO" id="GO:0006355">
    <property type="term" value="P:regulation of DNA-templated transcription"/>
    <property type="evidence" value="ECO:0007669"/>
    <property type="project" value="InterPro"/>
</dbReference>
<dbReference type="PANTHER" id="PTHR47691:SF3">
    <property type="entry name" value="HTH-TYPE TRANSCRIPTIONAL REGULATOR RV0890C-RELATED"/>
    <property type="match status" value="1"/>
</dbReference>
<sequence>MVNNKPDYKKDELMSSSKNHAVSYMDADHPTPAPAESVLGFGPFLLLARQHVLLRNGEPVTLGSRALYLLIALATRAGELLEKAELIAYAWPKVVVEECNLRAQIVALRRALGDDGNFSYIVTVPGRGYRFVAPVTVQTASEETLPVPYARAEELTLPRLPCEVIGRDTLIASLADQLLSQRFVTLTGPGGIGKTTVALAVARELARAFTLDTCFVDLAPATSGQWVAGILASALGIQTISDNPLHSIAATLADRRLLLVLDNCEHVLPAAADAVETLLSSAPQCYVLTTSREPLRAEGERVHDLAPLQVPDEQARLSASEALAWSGVRLFVERVRALDPGFEFNDADVSAVSAICRKLDSNALAIEIAAARVRTFGIQDLVGLLDGSFRLQMTGRRTALARHRSLSATLDWTYSMLSGDEQAMLRQLPVFTGCFTLDAVKAMTADSSLDPRNALPLLESLMDKSLLIAGQSQLLKRYRLLETTRAYALEKLAGQGEVNATSLRHARYALGMLQEAGQTLDGLSPETWVALYGPENSTIRSALDWAYSPNGDLPLAIELTLGGVPLWLRLSLVSECRTWVAKGLASNAITPLPLRQRMLLHTALASVLMLTYGTGGEMREAWRQVRDDARDLGDAEHKMRALWGLWTDRCGCNQYAEALELAERYLALNSSGNQQLLGKRMRAVALFHMGDLQGARQNIDEALGSPSAPRSHIIDVHFDQRIAARCLKAKVQLLEGEVDPALRLIGACVDEAVSLDHPATLWYTLCLGAIPLALLTSNLPKMRYYLGLLQDSTTCQDLHIWRQFRRCFESILLIRQGSPEEGVPQLGEALHHLQGQGDSQLHSLLRSEYALGLARLGLEQLALEVLEDTLQVAVGRQECWFVPQILRIKAQLTLRQGDCGSEDKAKVLLRQAWVDAQLAGAHFWRAQIATDLARLQEPKLRIASLPRFQHR</sequence>
<dbReference type="InterPro" id="IPR049945">
    <property type="entry name" value="AAA_22"/>
</dbReference>
<dbReference type="InterPro" id="IPR016032">
    <property type="entry name" value="Sig_transdc_resp-reg_C-effctor"/>
</dbReference>
<reference evidence="2 3" key="1">
    <citation type="submission" date="2018-06" db="EMBL/GenBank/DDBJ databases">
        <authorList>
            <consortium name="Pathogen Informatics"/>
            <person name="Doyle S."/>
        </authorList>
    </citation>
    <scope>NUCLEOTIDE SEQUENCE [LARGE SCALE GENOMIC DNA]</scope>
    <source>
        <strain evidence="2 3">NCTC10038</strain>
    </source>
</reference>
<protein>
    <submittedName>
        <fullName evidence="2">LuxR family transcriptional regulator</fullName>
    </submittedName>
</protein>
<dbReference type="Pfam" id="PF00486">
    <property type="entry name" value="Trans_reg_C"/>
    <property type="match status" value="1"/>
</dbReference>
<dbReference type="InterPro" id="IPR001867">
    <property type="entry name" value="OmpR/PhoB-type_DNA-bd"/>
</dbReference>
<dbReference type="SUPFAM" id="SSF46894">
    <property type="entry name" value="C-terminal effector domain of the bipartite response regulators"/>
    <property type="match status" value="1"/>
</dbReference>
<dbReference type="InterPro" id="IPR011990">
    <property type="entry name" value="TPR-like_helical_dom_sf"/>
</dbReference>
<dbReference type="SUPFAM" id="SSF52540">
    <property type="entry name" value="P-loop containing nucleoside triphosphate hydrolases"/>
    <property type="match status" value="1"/>
</dbReference>
<accession>A0A3M3XML7</accession>
<dbReference type="Pfam" id="PF13401">
    <property type="entry name" value="AAA_22"/>
    <property type="match status" value="1"/>
</dbReference>
<keyword evidence="1" id="KW-0238">DNA-binding</keyword>
<dbReference type="PANTHER" id="PTHR47691">
    <property type="entry name" value="REGULATOR-RELATED"/>
    <property type="match status" value="1"/>
</dbReference>
<gene>
    <name evidence="2" type="primary">cadC_2</name>
    <name evidence="2" type="ORF">NCTC10038_03784</name>
</gene>
<organism evidence="2 3">
    <name type="scientific">Pseudomonas fluorescens</name>
    <dbReference type="NCBI Taxonomy" id="294"/>
    <lineage>
        <taxon>Bacteria</taxon>
        <taxon>Pseudomonadati</taxon>
        <taxon>Pseudomonadota</taxon>
        <taxon>Gammaproteobacteria</taxon>
        <taxon>Pseudomonadales</taxon>
        <taxon>Pseudomonadaceae</taxon>
        <taxon>Pseudomonas</taxon>
    </lineage>
</organism>
<dbReference type="GO" id="GO:0000160">
    <property type="term" value="P:phosphorelay signal transduction system"/>
    <property type="evidence" value="ECO:0007669"/>
    <property type="project" value="InterPro"/>
</dbReference>
<dbReference type="InterPro" id="IPR058852">
    <property type="entry name" value="HTH_77"/>
</dbReference>
<evidence type="ECO:0000256" key="1">
    <source>
        <dbReference type="ARBA" id="ARBA00023125"/>
    </source>
</evidence>